<dbReference type="RefSeq" id="XP_056555906.1">
    <property type="nucleotide sequence ID" value="XM_056700493.1"/>
</dbReference>
<dbReference type="PANTHER" id="PTHR13847">
    <property type="entry name" value="SARCOSINE DEHYDROGENASE-RELATED"/>
    <property type="match status" value="1"/>
</dbReference>
<comment type="caution">
    <text evidence="2">The sequence shown here is derived from an EMBL/GenBank/DDBJ whole genome shotgun (WGS) entry which is preliminary data.</text>
</comment>
<evidence type="ECO:0000313" key="3">
    <source>
        <dbReference type="Proteomes" id="UP001147782"/>
    </source>
</evidence>
<organism evidence="2 3">
    <name type="scientific">Penicillium cataractarum</name>
    <dbReference type="NCBI Taxonomy" id="2100454"/>
    <lineage>
        <taxon>Eukaryota</taxon>
        <taxon>Fungi</taxon>
        <taxon>Dikarya</taxon>
        <taxon>Ascomycota</taxon>
        <taxon>Pezizomycotina</taxon>
        <taxon>Eurotiomycetes</taxon>
        <taxon>Eurotiomycetidae</taxon>
        <taxon>Eurotiales</taxon>
        <taxon>Aspergillaceae</taxon>
        <taxon>Penicillium</taxon>
    </lineage>
</organism>
<gene>
    <name evidence="2" type="ORF">N7496_007564</name>
</gene>
<dbReference type="GeneID" id="81439672"/>
<dbReference type="GO" id="GO:0005737">
    <property type="term" value="C:cytoplasm"/>
    <property type="evidence" value="ECO:0007669"/>
    <property type="project" value="TreeGrafter"/>
</dbReference>
<accession>A0A9W9V7C8</accession>
<dbReference type="Gene3D" id="3.50.50.60">
    <property type="entry name" value="FAD/NAD(P)-binding domain"/>
    <property type="match status" value="1"/>
</dbReference>
<sequence length="494" mass="54969">MKDHKYMLSRLITADPGLPRPYTREPYWLRIPHTLGEHQSPTLAPDTDVVVIGSGITGASVAHNLLEGDDTIRVTVLEARSLCSGASGRNGGHMVAYGGTDYDLLKTKLGVEEALQVIDFTFHTLDDLVTLIRQHGWEEDSKYRGVTRIRTFGDVETLEAARRSIAEFVAQRPDMQGFYKFIDPEEARKDHGLHGVTGALLFSAHALWPYKLVGKVFERLVKEYQSRFQLETNTPALSLQYEKKCCCTEPCYTINTPRGAIRATHVVYATNGYTGHLLPELRGPLYAHQGSMTVQNFGPEVPNNGGQYTWSHHHQPRHNPATTTTTFGTYYLQQNAESGYFFFGGERTTAEQSLSTDDTLPTPGTTQHLELKLASLLGKQPKSAQLISEWSGVMGYTADKLPLVGPVPEEVSHRSGKGEWIAAGFNGMGMCYAWRSGKAVSKTILGEKMSDWIPKAFMLLAERLNRNLLTEASVEELMRYFPPASSKRNQTALL</sequence>
<proteinExistence type="predicted"/>
<dbReference type="Pfam" id="PF01266">
    <property type="entry name" value="DAO"/>
    <property type="match status" value="1"/>
</dbReference>
<dbReference type="InterPro" id="IPR006076">
    <property type="entry name" value="FAD-dep_OxRdtase"/>
</dbReference>
<dbReference type="InterPro" id="IPR036188">
    <property type="entry name" value="FAD/NAD-bd_sf"/>
</dbReference>
<reference evidence="2" key="1">
    <citation type="submission" date="2022-11" db="EMBL/GenBank/DDBJ databases">
        <authorList>
            <person name="Petersen C."/>
        </authorList>
    </citation>
    <scope>NUCLEOTIDE SEQUENCE</scope>
    <source>
        <strain evidence="2">IBT 29864</strain>
    </source>
</reference>
<keyword evidence="3" id="KW-1185">Reference proteome</keyword>
<protein>
    <recommendedName>
        <fullName evidence="1">FAD dependent oxidoreductase domain-containing protein</fullName>
    </recommendedName>
</protein>
<evidence type="ECO:0000313" key="2">
    <source>
        <dbReference type="EMBL" id="KAJ5371472.1"/>
    </source>
</evidence>
<dbReference type="SUPFAM" id="SSF51905">
    <property type="entry name" value="FAD/NAD(P)-binding domain"/>
    <property type="match status" value="1"/>
</dbReference>
<evidence type="ECO:0000259" key="1">
    <source>
        <dbReference type="Pfam" id="PF01266"/>
    </source>
</evidence>
<dbReference type="Gene3D" id="3.30.9.10">
    <property type="entry name" value="D-Amino Acid Oxidase, subunit A, domain 2"/>
    <property type="match status" value="1"/>
</dbReference>
<feature type="domain" description="FAD dependent oxidoreductase" evidence="1">
    <location>
        <begin position="48"/>
        <end position="441"/>
    </location>
</feature>
<dbReference type="Proteomes" id="UP001147782">
    <property type="component" value="Unassembled WGS sequence"/>
</dbReference>
<dbReference type="AlphaFoldDB" id="A0A9W9V7C8"/>
<dbReference type="EMBL" id="JAPZBS010000005">
    <property type="protein sequence ID" value="KAJ5371472.1"/>
    <property type="molecule type" value="Genomic_DNA"/>
</dbReference>
<name>A0A9W9V7C8_9EURO</name>
<dbReference type="OrthoDB" id="512662at2759"/>
<dbReference type="PANTHER" id="PTHR13847:SF213">
    <property type="entry name" value="DEPENDENT OXIDOREDUCTASE, PUTATIVE-RELATED"/>
    <property type="match status" value="1"/>
</dbReference>
<reference evidence="2" key="2">
    <citation type="journal article" date="2023" name="IMA Fungus">
        <title>Comparative genomic study of the Penicillium genus elucidates a diverse pangenome and 15 lateral gene transfer events.</title>
        <authorList>
            <person name="Petersen C."/>
            <person name="Sorensen T."/>
            <person name="Nielsen M.R."/>
            <person name="Sondergaard T.E."/>
            <person name="Sorensen J.L."/>
            <person name="Fitzpatrick D.A."/>
            <person name="Frisvad J.C."/>
            <person name="Nielsen K.L."/>
        </authorList>
    </citation>
    <scope>NUCLEOTIDE SEQUENCE</scope>
    <source>
        <strain evidence="2">IBT 29864</strain>
    </source>
</reference>